<dbReference type="InterPro" id="IPR010718">
    <property type="entry name" value="DUF1294"/>
</dbReference>
<feature type="transmembrane region" description="Helical" evidence="1">
    <location>
        <begin position="81"/>
        <end position="102"/>
    </location>
</feature>
<comment type="caution">
    <text evidence="3">The sequence shown here is derived from an EMBL/GenBank/DDBJ whole genome shotgun (WGS) entry which is preliminary data.</text>
</comment>
<dbReference type="PROSITE" id="PS51857">
    <property type="entry name" value="CSD_2"/>
    <property type="match status" value="1"/>
</dbReference>
<evidence type="ECO:0000256" key="1">
    <source>
        <dbReference type="SAM" id="Phobius"/>
    </source>
</evidence>
<dbReference type="CDD" id="cd04458">
    <property type="entry name" value="CSP_CDS"/>
    <property type="match status" value="1"/>
</dbReference>
<keyword evidence="1" id="KW-0812">Transmembrane</keyword>
<keyword evidence="1" id="KW-0472">Membrane</keyword>
<evidence type="ECO:0000313" key="4">
    <source>
        <dbReference type="Proteomes" id="UP000802098"/>
    </source>
</evidence>
<reference evidence="3 4" key="1">
    <citation type="submission" date="2020-03" db="EMBL/GenBank/DDBJ databases">
        <title>Rubrivivax benzoatilyticus JA2 (sequenced after 10 years sub-culturing).</title>
        <authorList>
            <person name="Gupta D."/>
            <person name="Chintalapati S."/>
            <person name="Chintalapati V.R."/>
        </authorList>
    </citation>
    <scope>NUCLEOTIDE SEQUENCE [LARGE SCALE GENOMIC DNA]</scope>
    <source>
        <strain evidence="3 4">JA2-Mal</strain>
    </source>
</reference>
<dbReference type="Pfam" id="PF06961">
    <property type="entry name" value="DUF1294"/>
    <property type="match status" value="1"/>
</dbReference>
<dbReference type="Gene3D" id="2.40.50.140">
    <property type="entry name" value="Nucleic acid-binding proteins"/>
    <property type="match status" value="1"/>
</dbReference>
<dbReference type="Pfam" id="PF00313">
    <property type="entry name" value="CSD"/>
    <property type="match status" value="1"/>
</dbReference>
<organism evidence="3 4">
    <name type="scientific">Rubrivivax benzoatilyticus</name>
    <dbReference type="NCBI Taxonomy" id="316997"/>
    <lineage>
        <taxon>Bacteria</taxon>
        <taxon>Pseudomonadati</taxon>
        <taxon>Pseudomonadota</taxon>
        <taxon>Betaproteobacteria</taxon>
        <taxon>Burkholderiales</taxon>
        <taxon>Sphaerotilaceae</taxon>
        <taxon>Rubrivivax</taxon>
    </lineage>
</organism>
<gene>
    <name evidence="3" type="ORF">G7087_09700</name>
</gene>
<dbReference type="EMBL" id="JAAOCD010000004">
    <property type="protein sequence ID" value="NHK98648.1"/>
    <property type="molecule type" value="Genomic_DNA"/>
</dbReference>
<keyword evidence="1" id="KW-1133">Transmembrane helix</keyword>
<evidence type="ECO:0000313" key="3">
    <source>
        <dbReference type="EMBL" id="NHK98648.1"/>
    </source>
</evidence>
<dbReference type="InterPro" id="IPR012340">
    <property type="entry name" value="NA-bd_OB-fold"/>
</dbReference>
<feature type="transmembrane region" description="Helical" evidence="1">
    <location>
        <begin position="177"/>
        <end position="201"/>
    </location>
</feature>
<dbReference type="InterPro" id="IPR002059">
    <property type="entry name" value="CSP_DNA-bd"/>
</dbReference>
<proteinExistence type="predicted"/>
<keyword evidence="4" id="KW-1185">Reference proteome</keyword>
<name>A0ABX0HUE3_9BURK</name>
<evidence type="ECO:0000259" key="2">
    <source>
        <dbReference type="PROSITE" id="PS51857"/>
    </source>
</evidence>
<feature type="domain" description="CSD" evidence="2">
    <location>
        <begin position="2"/>
        <end position="66"/>
    </location>
</feature>
<feature type="transmembrane region" description="Helical" evidence="1">
    <location>
        <begin position="108"/>
        <end position="128"/>
    </location>
</feature>
<sequence length="205" mass="22349">MRFDGKLTRWNDDRGFGTIESTQGGKPIFMHISEWPRDAPRPRVDQRVSFEIEQGPKGKRATRIQPLVPRRTAARAARPGPAAWGTATLFVIPAFLLLYLGLSVLWRLPLWVGGLYLGASVVAFLAYAQDKSAAERGAWRTPESTLHTLALLGGWPGALLAQQWLRHKSSKPAFRRVFWATVMLNVAALAVLGSPLGAALAGAAG</sequence>
<dbReference type="SUPFAM" id="SSF50249">
    <property type="entry name" value="Nucleic acid-binding proteins"/>
    <property type="match status" value="1"/>
</dbReference>
<dbReference type="Proteomes" id="UP000802098">
    <property type="component" value="Unassembled WGS sequence"/>
</dbReference>
<protein>
    <submittedName>
        <fullName evidence="3">DUF1294 domain-containing protein</fullName>
    </submittedName>
</protein>
<accession>A0ABX0HUE3</accession>